<reference evidence="1" key="1">
    <citation type="submission" date="2020-05" db="EMBL/GenBank/DDBJ databases">
        <title>Large-scale comparative analyses of tick genomes elucidate their genetic diversity and vector capacities.</title>
        <authorList>
            <person name="Jia N."/>
            <person name="Wang J."/>
            <person name="Shi W."/>
            <person name="Du L."/>
            <person name="Sun Y."/>
            <person name="Zhan W."/>
            <person name="Jiang J."/>
            <person name="Wang Q."/>
            <person name="Zhang B."/>
            <person name="Ji P."/>
            <person name="Sakyi L.B."/>
            <person name="Cui X."/>
            <person name="Yuan T."/>
            <person name="Jiang B."/>
            <person name="Yang W."/>
            <person name="Lam T.T.-Y."/>
            <person name="Chang Q."/>
            <person name="Ding S."/>
            <person name="Wang X."/>
            <person name="Zhu J."/>
            <person name="Ruan X."/>
            <person name="Zhao L."/>
            <person name="Wei J."/>
            <person name="Que T."/>
            <person name="Du C."/>
            <person name="Cheng J."/>
            <person name="Dai P."/>
            <person name="Han X."/>
            <person name="Huang E."/>
            <person name="Gao Y."/>
            <person name="Liu J."/>
            <person name="Shao H."/>
            <person name="Ye R."/>
            <person name="Li L."/>
            <person name="Wei W."/>
            <person name="Wang X."/>
            <person name="Wang C."/>
            <person name="Yang T."/>
            <person name="Huo Q."/>
            <person name="Li W."/>
            <person name="Guo W."/>
            <person name="Chen H."/>
            <person name="Zhou L."/>
            <person name="Ni X."/>
            <person name="Tian J."/>
            <person name="Zhou Y."/>
            <person name="Sheng Y."/>
            <person name="Liu T."/>
            <person name="Pan Y."/>
            <person name="Xia L."/>
            <person name="Li J."/>
            <person name="Zhao F."/>
            <person name="Cao W."/>
        </authorList>
    </citation>
    <scope>NUCLEOTIDE SEQUENCE</scope>
    <source>
        <strain evidence="1">Hyas-2018</strain>
    </source>
</reference>
<name>A0ACB7TH23_HYAAI</name>
<accession>A0ACB7TH23</accession>
<comment type="caution">
    <text evidence="1">The sequence shown here is derived from an EMBL/GenBank/DDBJ whole genome shotgun (WGS) entry which is preliminary data.</text>
</comment>
<dbReference type="Proteomes" id="UP000821845">
    <property type="component" value="Chromosome 1"/>
</dbReference>
<gene>
    <name evidence="1" type="ORF">HPB50_004454</name>
</gene>
<proteinExistence type="predicted"/>
<evidence type="ECO:0000313" key="2">
    <source>
        <dbReference type="Proteomes" id="UP000821845"/>
    </source>
</evidence>
<dbReference type="EMBL" id="CM023481">
    <property type="protein sequence ID" value="KAH6944677.1"/>
    <property type="molecule type" value="Genomic_DNA"/>
</dbReference>
<protein>
    <submittedName>
        <fullName evidence="1">Uncharacterized protein</fullName>
    </submittedName>
</protein>
<sequence>MKNTGNTRTWIRLKRIVPKEQPFVDEWLGVTLRRRPSHGASKRRPVTTRGPSACGDKEARTPEARAGPDRAASLAPRPTDAMTPLAGSTGCQSPMAPVNAAVRQGESCVPRAAEGVILPRVAPFAQFVQEEEMDERQL</sequence>
<evidence type="ECO:0000313" key="1">
    <source>
        <dbReference type="EMBL" id="KAH6944677.1"/>
    </source>
</evidence>
<keyword evidence="2" id="KW-1185">Reference proteome</keyword>
<organism evidence="1 2">
    <name type="scientific">Hyalomma asiaticum</name>
    <name type="common">Tick</name>
    <dbReference type="NCBI Taxonomy" id="266040"/>
    <lineage>
        <taxon>Eukaryota</taxon>
        <taxon>Metazoa</taxon>
        <taxon>Ecdysozoa</taxon>
        <taxon>Arthropoda</taxon>
        <taxon>Chelicerata</taxon>
        <taxon>Arachnida</taxon>
        <taxon>Acari</taxon>
        <taxon>Parasitiformes</taxon>
        <taxon>Ixodida</taxon>
        <taxon>Ixodoidea</taxon>
        <taxon>Ixodidae</taxon>
        <taxon>Hyalomminae</taxon>
        <taxon>Hyalomma</taxon>
    </lineage>
</organism>